<evidence type="ECO:0000259" key="3">
    <source>
        <dbReference type="PROSITE" id="PS50002"/>
    </source>
</evidence>
<comment type="caution">
    <text evidence="4">The sequence shown here is derived from an EMBL/GenBank/DDBJ whole genome shotgun (WGS) entry which is preliminary data.</text>
</comment>
<evidence type="ECO:0000313" key="4">
    <source>
        <dbReference type="EMBL" id="KAK2120420.1"/>
    </source>
</evidence>
<keyword evidence="1 2" id="KW-0728">SH3 domain</keyword>
<keyword evidence="5" id="KW-1185">Reference proteome</keyword>
<sequence length="108" mass="11589">MPVVPSVASLAPPGEASLCLEEVAPPASGTRKARVLYDYEAADSSELALLADESWGQVHPWSGCDRPLLPSLQLITVYSLPGMDPDWLIGERGNKKGKVPVTYLELLS</sequence>
<proteinExistence type="predicted"/>
<dbReference type="PROSITE" id="PS50002">
    <property type="entry name" value="SH3"/>
    <property type="match status" value="1"/>
</dbReference>
<evidence type="ECO:0000313" key="5">
    <source>
        <dbReference type="Proteomes" id="UP001266305"/>
    </source>
</evidence>
<evidence type="ECO:0000256" key="2">
    <source>
        <dbReference type="PROSITE-ProRule" id="PRU00192"/>
    </source>
</evidence>
<accession>A0ABQ9WG42</accession>
<dbReference type="Proteomes" id="UP001266305">
    <property type="component" value="Unassembled WGS sequence"/>
</dbReference>
<reference evidence="4 5" key="1">
    <citation type="submission" date="2023-05" db="EMBL/GenBank/DDBJ databases">
        <title>B98-5 Cell Line De Novo Hybrid Assembly: An Optical Mapping Approach.</title>
        <authorList>
            <person name="Kananen K."/>
            <person name="Auerbach J.A."/>
            <person name="Kautto E."/>
            <person name="Blachly J.S."/>
        </authorList>
    </citation>
    <scope>NUCLEOTIDE SEQUENCE [LARGE SCALE GENOMIC DNA]</scope>
    <source>
        <strain evidence="4">B95-8</strain>
        <tissue evidence="4">Cell line</tissue>
    </source>
</reference>
<organism evidence="4 5">
    <name type="scientific">Saguinus oedipus</name>
    <name type="common">Cotton-top tamarin</name>
    <name type="synonym">Oedipomidas oedipus</name>
    <dbReference type="NCBI Taxonomy" id="9490"/>
    <lineage>
        <taxon>Eukaryota</taxon>
        <taxon>Metazoa</taxon>
        <taxon>Chordata</taxon>
        <taxon>Craniata</taxon>
        <taxon>Vertebrata</taxon>
        <taxon>Euteleostomi</taxon>
        <taxon>Mammalia</taxon>
        <taxon>Eutheria</taxon>
        <taxon>Euarchontoglires</taxon>
        <taxon>Primates</taxon>
        <taxon>Haplorrhini</taxon>
        <taxon>Platyrrhini</taxon>
        <taxon>Cebidae</taxon>
        <taxon>Callitrichinae</taxon>
        <taxon>Saguinus</taxon>
    </lineage>
</organism>
<dbReference type="InterPro" id="IPR036028">
    <property type="entry name" value="SH3-like_dom_sf"/>
</dbReference>
<gene>
    <name evidence="4" type="primary">SH3GLB2_2</name>
    <name evidence="4" type="ORF">P7K49_001806</name>
</gene>
<name>A0ABQ9WG42_SAGOE</name>
<protein>
    <submittedName>
        <fullName evidence="4">Endophilin-B2</fullName>
    </submittedName>
</protein>
<feature type="domain" description="SH3" evidence="3">
    <location>
        <begin position="28"/>
        <end position="108"/>
    </location>
</feature>
<dbReference type="EMBL" id="JASSZA010000001">
    <property type="protein sequence ID" value="KAK2120420.1"/>
    <property type="molecule type" value="Genomic_DNA"/>
</dbReference>
<dbReference type="SUPFAM" id="SSF50044">
    <property type="entry name" value="SH3-domain"/>
    <property type="match status" value="1"/>
</dbReference>
<dbReference type="InterPro" id="IPR001452">
    <property type="entry name" value="SH3_domain"/>
</dbReference>
<dbReference type="Gene3D" id="2.30.30.40">
    <property type="entry name" value="SH3 Domains"/>
    <property type="match status" value="1"/>
</dbReference>
<evidence type="ECO:0000256" key="1">
    <source>
        <dbReference type="ARBA" id="ARBA00022443"/>
    </source>
</evidence>